<dbReference type="Proteomes" id="UP000270034">
    <property type="component" value="Chromosome"/>
</dbReference>
<dbReference type="EMBL" id="AP018515">
    <property type="protein sequence ID" value="BBC81469.1"/>
    <property type="molecule type" value="Genomic_DNA"/>
</dbReference>
<sequence length="53" mass="5979">MKGSFAQFLATQHVSSPLHEMQHYCSDIDMVSTDFLMFNQMQATLLSLLVTAL</sequence>
<reference evidence="1 2" key="1">
    <citation type="submission" date="2018-02" db="EMBL/GenBank/DDBJ databases">
        <title>Acetobacter orientalis genome.</title>
        <authorList>
            <person name="Nakashima N."/>
            <person name="Tamura T."/>
        </authorList>
    </citation>
    <scope>NUCLEOTIDE SEQUENCE [LARGE SCALE GENOMIC DNA]</scope>
    <source>
        <strain evidence="1 2">FAN1</strain>
    </source>
</reference>
<dbReference type="AlphaFoldDB" id="A0A2Z5ZMA5"/>
<accession>A0A2Z5ZMA5</accession>
<name>A0A2Z5ZMA5_9PROT</name>
<dbReference type="KEGG" id="aot:AcetOri_orf04732"/>
<protein>
    <submittedName>
        <fullName evidence="1">Uncharacterized protein</fullName>
    </submittedName>
</protein>
<proteinExistence type="predicted"/>
<gene>
    <name evidence="1" type="ORF">AcetOrient_orf04732</name>
</gene>
<organism evidence="1 2">
    <name type="scientific">Acetobacter orientalis</name>
    <dbReference type="NCBI Taxonomy" id="146474"/>
    <lineage>
        <taxon>Bacteria</taxon>
        <taxon>Pseudomonadati</taxon>
        <taxon>Pseudomonadota</taxon>
        <taxon>Alphaproteobacteria</taxon>
        <taxon>Acetobacterales</taxon>
        <taxon>Acetobacteraceae</taxon>
        <taxon>Acetobacter</taxon>
    </lineage>
</organism>
<evidence type="ECO:0000313" key="2">
    <source>
        <dbReference type="Proteomes" id="UP000270034"/>
    </source>
</evidence>
<evidence type="ECO:0000313" key="1">
    <source>
        <dbReference type="EMBL" id="BBC81469.1"/>
    </source>
</evidence>